<dbReference type="GO" id="GO:0005634">
    <property type="term" value="C:nucleus"/>
    <property type="evidence" value="ECO:0007669"/>
    <property type="project" value="UniProtKB-SubCell"/>
</dbReference>
<gene>
    <name evidence="6" type="ORF">DL764_008531</name>
</gene>
<keyword evidence="2" id="KW-0479">Metal-binding</keyword>
<name>A0A4Q4T0N2_9PEZI</name>
<dbReference type="EMBL" id="QJNU01000681">
    <property type="protein sequence ID" value="RYO89793.1"/>
    <property type="molecule type" value="Genomic_DNA"/>
</dbReference>
<dbReference type="STRING" id="155417.A0A4Q4T0N2"/>
<dbReference type="OrthoDB" id="2269373at2759"/>
<dbReference type="GO" id="GO:0008270">
    <property type="term" value="F:zinc ion binding"/>
    <property type="evidence" value="ECO:0007669"/>
    <property type="project" value="InterPro"/>
</dbReference>
<evidence type="ECO:0000256" key="2">
    <source>
        <dbReference type="ARBA" id="ARBA00022723"/>
    </source>
</evidence>
<dbReference type="PANTHER" id="PTHR31001">
    <property type="entry name" value="UNCHARACTERIZED TRANSCRIPTIONAL REGULATORY PROTEIN"/>
    <property type="match status" value="1"/>
</dbReference>
<dbReference type="GO" id="GO:0006351">
    <property type="term" value="P:DNA-templated transcription"/>
    <property type="evidence" value="ECO:0007669"/>
    <property type="project" value="InterPro"/>
</dbReference>
<evidence type="ECO:0000256" key="3">
    <source>
        <dbReference type="ARBA" id="ARBA00023242"/>
    </source>
</evidence>
<dbReference type="CDD" id="cd12148">
    <property type="entry name" value="fungal_TF_MHR"/>
    <property type="match status" value="1"/>
</dbReference>
<dbReference type="Pfam" id="PF00172">
    <property type="entry name" value="Zn_clus"/>
    <property type="match status" value="1"/>
</dbReference>
<organism evidence="6 7">
    <name type="scientific">Monosporascus ibericus</name>
    <dbReference type="NCBI Taxonomy" id="155417"/>
    <lineage>
        <taxon>Eukaryota</taxon>
        <taxon>Fungi</taxon>
        <taxon>Dikarya</taxon>
        <taxon>Ascomycota</taxon>
        <taxon>Pezizomycotina</taxon>
        <taxon>Sordariomycetes</taxon>
        <taxon>Xylariomycetidae</taxon>
        <taxon>Xylariales</taxon>
        <taxon>Xylariales incertae sedis</taxon>
        <taxon>Monosporascus</taxon>
    </lineage>
</organism>
<dbReference type="InterPro" id="IPR007219">
    <property type="entry name" value="XnlR_reg_dom"/>
</dbReference>
<sequence>MSPTTSARTPRILACVLCQTRKVKCDRQSPCSNCVKAKVSCVPSTPAPARKRRRPNQDLQQRLARCEELLSEYATAKQPDTDDASQSPGDTWEPQGKLVADQSGGVKFMDSIVFSTIHDEIHAMRQILDGDDKDDDCSTSAEGLSPGYDAGLLLPNESPLDLKQLHPPPAHVFLLWQKFLDRVNPLTKVIHVPTLQPMVAEAATNIDSVPKNVEALLFSIYTMAAVSLSEEESMTVLGYPKRDAVARFSRGVRVALTRIDILKHYDLVILQALALYMTSLFRRYDRHAAWILNGVIVRMAQKIGLHRDGESLGLSPFDAEMRRRVWWQIIMLDTVYALMSGLGQSLLPRNWNTRTPHNINDADLYPSMTSIESREGPTDMIFILMQSEFSKLILQVPSLEVVILQNELASPEGPNPVEVAKVHKRVEELNDSLDKMLEKWCDLSMGPVHELAMEMRPTWLCKLREMVEPPRNQPEWGTEIQSPRDNLFKIAITSGEHGLRMIYAAQRTGQFMWFVLTHFQIEVFGFMLGQLSTRTSGQLVERAWAVTEETYTVYQDLFDLSIKPHLILAAHAMKAWKMREKVLRERNGSPPQPPAYIVRLDGQLAAYESKHHTPSGDTPVLNDLRLDPSKFSAGTPVNYVETWDQMLGFIDTGATDWDALPSTFVGDSQSQVPFADFTQPFGNYADGGNWM</sequence>
<dbReference type="AlphaFoldDB" id="A0A4Q4T0N2"/>
<comment type="subcellular location">
    <subcellularLocation>
        <location evidence="1">Nucleus</location>
    </subcellularLocation>
</comment>
<proteinExistence type="predicted"/>
<feature type="domain" description="Zn(2)-C6 fungal-type" evidence="5">
    <location>
        <begin position="14"/>
        <end position="42"/>
    </location>
</feature>
<evidence type="ECO:0000256" key="4">
    <source>
        <dbReference type="SAM" id="MobiDB-lite"/>
    </source>
</evidence>
<dbReference type="GO" id="GO:0000981">
    <property type="term" value="F:DNA-binding transcription factor activity, RNA polymerase II-specific"/>
    <property type="evidence" value="ECO:0007669"/>
    <property type="project" value="InterPro"/>
</dbReference>
<keyword evidence="3" id="KW-0539">Nucleus</keyword>
<dbReference type="PROSITE" id="PS50048">
    <property type="entry name" value="ZN2_CY6_FUNGAL_2"/>
    <property type="match status" value="1"/>
</dbReference>
<dbReference type="Gene3D" id="4.10.240.10">
    <property type="entry name" value="Zn(2)-C6 fungal-type DNA-binding domain"/>
    <property type="match status" value="1"/>
</dbReference>
<dbReference type="SUPFAM" id="SSF57701">
    <property type="entry name" value="Zn2/Cys6 DNA-binding domain"/>
    <property type="match status" value="1"/>
</dbReference>
<reference evidence="6 7" key="1">
    <citation type="submission" date="2018-06" db="EMBL/GenBank/DDBJ databases">
        <title>Complete Genomes of Monosporascus.</title>
        <authorList>
            <person name="Robinson A.J."/>
            <person name="Natvig D.O."/>
        </authorList>
    </citation>
    <scope>NUCLEOTIDE SEQUENCE [LARGE SCALE GENOMIC DNA]</scope>
    <source>
        <strain evidence="6 7">CBS 110550</strain>
    </source>
</reference>
<dbReference type="InterPro" id="IPR036864">
    <property type="entry name" value="Zn2-C6_fun-type_DNA-bd_sf"/>
</dbReference>
<dbReference type="CDD" id="cd00067">
    <property type="entry name" value="GAL4"/>
    <property type="match status" value="1"/>
</dbReference>
<feature type="region of interest" description="Disordered" evidence="4">
    <location>
        <begin position="74"/>
        <end position="95"/>
    </location>
</feature>
<protein>
    <recommendedName>
        <fullName evidence="5">Zn(2)-C6 fungal-type domain-containing protein</fullName>
    </recommendedName>
</protein>
<dbReference type="SMART" id="SM00066">
    <property type="entry name" value="GAL4"/>
    <property type="match status" value="1"/>
</dbReference>
<dbReference type="Pfam" id="PF04082">
    <property type="entry name" value="Fungal_trans"/>
    <property type="match status" value="1"/>
</dbReference>
<dbReference type="PANTHER" id="PTHR31001:SF85">
    <property type="entry name" value="ZN(II)2CYS6 TRANSCRIPTION FACTOR (EUROFUNG)"/>
    <property type="match status" value="1"/>
</dbReference>
<dbReference type="SMART" id="SM00906">
    <property type="entry name" value="Fungal_trans"/>
    <property type="match status" value="1"/>
</dbReference>
<dbReference type="InterPro" id="IPR001138">
    <property type="entry name" value="Zn2Cys6_DnaBD"/>
</dbReference>
<keyword evidence="7" id="KW-1185">Reference proteome</keyword>
<dbReference type="Proteomes" id="UP000293360">
    <property type="component" value="Unassembled WGS sequence"/>
</dbReference>
<comment type="caution">
    <text evidence="6">The sequence shown here is derived from an EMBL/GenBank/DDBJ whole genome shotgun (WGS) entry which is preliminary data.</text>
</comment>
<dbReference type="InterPro" id="IPR050613">
    <property type="entry name" value="Sec_Metabolite_Reg"/>
</dbReference>
<evidence type="ECO:0000313" key="7">
    <source>
        <dbReference type="Proteomes" id="UP000293360"/>
    </source>
</evidence>
<dbReference type="GO" id="GO:0003677">
    <property type="term" value="F:DNA binding"/>
    <property type="evidence" value="ECO:0007669"/>
    <property type="project" value="InterPro"/>
</dbReference>
<evidence type="ECO:0000313" key="6">
    <source>
        <dbReference type="EMBL" id="RYO89793.1"/>
    </source>
</evidence>
<evidence type="ECO:0000259" key="5">
    <source>
        <dbReference type="PROSITE" id="PS50048"/>
    </source>
</evidence>
<evidence type="ECO:0000256" key="1">
    <source>
        <dbReference type="ARBA" id="ARBA00004123"/>
    </source>
</evidence>
<accession>A0A4Q4T0N2</accession>